<feature type="transmembrane region" description="Helical" evidence="2">
    <location>
        <begin position="17"/>
        <end position="38"/>
    </location>
</feature>
<protein>
    <submittedName>
        <fullName evidence="3">Type IV pilus assembly protein PilN</fullName>
    </submittedName>
</protein>
<keyword evidence="4" id="KW-1185">Reference proteome</keyword>
<feature type="coiled-coil region" evidence="1">
    <location>
        <begin position="47"/>
        <end position="74"/>
    </location>
</feature>
<evidence type="ECO:0000313" key="4">
    <source>
        <dbReference type="Proteomes" id="UP000531594"/>
    </source>
</evidence>
<sequence length="213" mass="24344">MLVEINLLPQKNSKSKLIFVMIGIIIFLFVATSAFFVWQINAKEAKLSETQNQLDTKLAMIEQKNQQLKEYNASTSVQELEQAIKWADTQSFDSVFLLDQLTKMLPERGFILDFKIDENYKINQVIQFDTRSDAAYYLHTLLAHDWVEEAVISEAKSDELDLGADTEEGKTASVSYYNESNVLPRYIAQYEIILNLQALEKAAGQTDEKKGEN</sequence>
<keyword evidence="1" id="KW-0175">Coiled coil</keyword>
<dbReference type="Proteomes" id="UP000531594">
    <property type="component" value="Unassembled WGS sequence"/>
</dbReference>
<proteinExistence type="predicted"/>
<accession>A0A7X0HS64</accession>
<dbReference type="EMBL" id="JACHGK010000008">
    <property type="protein sequence ID" value="MBB6445869.1"/>
    <property type="molecule type" value="Genomic_DNA"/>
</dbReference>
<name>A0A7X0HS64_9BACI</name>
<keyword evidence="2" id="KW-0472">Membrane</keyword>
<dbReference type="AlphaFoldDB" id="A0A7X0HS64"/>
<keyword evidence="2" id="KW-0812">Transmembrane</keyword>
<gene>
    <name evidence="3" type="ORF">HNR53_002518</name>
</gene>
<organism evidence="3 4">
    <name type="scientific">Bacillus benzoevorans</name>
    <dbReference type="NCBI Taxonomy" id="1456"/>
    <lineage>
        <taxon>Bacteria</taxon>
        <taxon>Bacillati</taxon>
        <taxon>Bacillota</taxon>
        <taxon>Bacilli</taxon>
        <taxon>Bacillales</taxon>
        <taxon>Bacillaceae</taxon>
        <taxon>Bacillus</taxon>
    </lineage>
</organism>
<dbReference type="RefSeq" id="WP_184526319.1">
    <property type="nucleotide sequence ID" value="NZ_JACHGK010000008.1"/>
</dbReference>
<evidence type="ECO:0000256" key="1">
    <source>
        <dbReference type="SAM" id="Coils"/>
    </source>
</evidence>
<keyword evidence="2" id="KW-1133">Transmembrane helix</keyword>
<comment type="caution">
    <text evidence="3">The sequence shown here is derived from an EMBL/GenBank/DDBJ whole genome shotgun (WGS) entry which is preliminary data.</text>
</comment>
<evidence type="ECO:0000256" key="2">
    <source>
        <dbReference type="SAM" id="Phobius"/>
    </source>
</evidence>
<reference evidence="3 4" key="1">
    <citation type="submission" date="2020-08" db="EMBL/GenBank/DDBJ databases">
        <title>Genomic Encyclopedia of Type Strains, Phase IV (KMG-IV): sequencing the most valuable type-strain genomes for metagenomic binning, comparative biology and taxonomic classification.</title>
        <authorList>
            <person name="Goeker M."/>
        </authorList>
    </citation>
    <scope>NUCLEOTIDE SEQUENCE [LARGE SCALE GENOMIC DNA]</scope>
    <source>
        <strain evidence="3 4">DSM 5391</strain>
    </source>
</reference>
<evidence type="ECO:0000313" key="3">
    <source>
        <dbReference type="EMBL" id="MBB6445869.1"/>
    </source>
</evidence>